<evidence type="ECO:0000313" key="9">
    <source>
        <dbReference type="EMBL" id="PIA18676.1"/>
    </source>
</evidence>
<feature type="transmembrane region" description="Helical" evidence="8">
    <location>
        <begin position="267"/>
        <end position="288"/>
    </location>
</feature>
<dbReference type="GO" id="GO:0015174">
    <property type="term" value="F:basic amino acid transmembrane transporter activity"/>
    <property type="evidence" value="ECO:0007669"/>
    <property type="project" value="UniProtKB-ARBA"/>
</dbReference>
<dbReference type="EMBL" id="KZ303489">
    <property type="protein sequence ID" value="PIA18676.1"/>
    <property type="molecule type" value="Genomic_DNA"/>
</dbReference>
<accession>A0A2G5BI26</accession>
<organism evidence="9 10">
    <name type="scientific">Coemansia reversa (strain ATCC 12441 / NRRL 1564)</name>
    <dbReference type="NCBI Taxonomy" id="763665"/>
    <lineage>
        <taxon>Eukaryota</taxon>
        <taxon>Fungi</taxon>
        <taxon>Fungi incertae sedis</taxon>
        <taxon>Zoopagomycota</taxon>
        <taxon>Kickxellomycotina</taxon>
        <taxon>Kickxellomycetes</taxon>
        <taxon>Kickxellales</taxon>
        <taxon>Kickxellaceae</taxon>
        <taxon>Coemansia</taxon>
    </lineage>
</organism>
<evidence type="ECO:0008006" key="11">
    <source>
        <dbReference type="Google" id="ProtNLM"/>
    </source>
</evidence>
<evidence type="ECO:0000256" key="4">
    <source>
        <dbReference type="ARBA" id="ARBA00023136"/>
    </source>
</evidence>
<dbReference type="Pfam" id="PF04193">
    <property type="entry name" value="PQ-loop"/>
    <property type="match status" value="2"/>
</dbReference>
<dbReference type="GO" id="GO:0098852">
    <property type="term" value="C:lytic vacuole membrane"/>
    <property type="evidence" value="ECO:0007669"/>
    <property type="project" value="UniProtKB-ARBA"/>
</dbReference>
<evidence type="ECO:0000256" key="5">
    <source>
        <dbReference type="ARBA" id="ARBA00038039"/>
    </source>
</evidence>
<dbReference type="GO" id="GO:0034486">
    <property type="term" value="P:vacuolar transmembrane transport"/>
    <property type="evidence" value="ECO:0007669"/>
    <property type="project" value="UniProtKB-ARBA"/>
</dbReference>
<comment type="subcellular location">
    <subcellularLocation>
        <location evidence="1">Membrane</location>
        <topology evidence="1">Multi-pass membrane protein</topology>
    </subcellularLocation>
</comment>
<keyword evidence="2 8" id="KW-0812">Transmembrane</keyword>
<evidence type="ECO:0000256" key="6">
    <source>
        <dbReference type="ARBA" id="ARBA00050768"/>
    </source>
</evidence>
<feature type="transmembrane region" description="Helical" evidence="8">
    <location>
        <begin position="231"/>
        <end position="247"/>
    </location>
</feature>
<keyword evidence="10" id="KW-1185">Reference proteome</keyword>
<comment type="similarity">
    <text evidence="5">Belongs to the laat-1 family.</text>
</comment>
<dbReference type="InterPro" id="IPR051415">
    <property type="entry name" value="LAAT-1"/>
</dbReference>
<protein>
    <recommendedName>
        <fullName evidence="11">PQ-loop-domain-containing protein</fullName>
    </recommendedName>
</protein>
<evidence type="ECO:0000256" key="3">
    <source>
        <dbReference type="ARBA" id="ARBA00022989"/>
    </source>
</evidence>
<evidence type="ECO:0000256" key="7">
    <source>
        <dbReference type="SAM" id="MobiDB-lite"/>
    </source>
</evidence>
<evidence type="ECO:0000256" key="8">
    <source>
        <dbReference type="SAM" id="Phobius"/>
    </source>
</evidence>
<feature type="transmembrane region" description="Helical" evidence="8">
    <location>
        <begin position="325"/>
        <end position="347"/>
    </location>
</feature>
<keyword evidence="4 8" id="KW-0472">Membrane</keyword>
<feature type="transmembrane region" description="Helical" evidence="8">
    <location>
        <begin position="94"/>
        <end position="114"/>
    </location>
</feature>
<sequence length="426" mass="47153">MFLHLLNTHQKHILATLHTQQYGTHSAVDAGTPLNVVLSDVFGYISFGCWLFVLMPQLWLNYKRKSSDGLSLGFILMWLAGDFADWYGAYIGRLLMPAILIALYFVITDIVLLAQMFCYRKSDDDIFGIGQLPEGAERPPLLVRRGRRACRFSGPENAKRRLEEYREAEREMLLDRGIEEHQISGAATTYGAILLSPSSSDSGVGTDGTRSRVAQVLVSVRGMGSAKTGRAVAISVAVLTVLLGFGIGSRLVLEYYPQRVTDVVSQIFGYISAALFFCAYVPQIAWNFTAQSTEGLSASMFMFTVFGNVTYCMSILAMSREKDYLIAYAPWLAGAAGTLGFEMMILWQCYFYSGSDESDDSSAAADSSGGSGSNNSTDEETEYSESILSRRRRNRRRRRRHNHSSSFGADTSVNNSQARLPLVAKD</sequence>
<dbReference type="AlphaFoldDB" id="A0A2G5BI26"/>
<evidence type="ECO:0000256" key="2">
    <source>
        <dbReference type="ARBA" id="ARBA00022692"/>
    </source>
</evidence>
<dbReference type="SMART" id="SM00679">
    <property type="entry name" value="CTNS"/>
    <property type="match status" value="2"/>
</dbReference>
<feature type="transmembrane region" description="Helical" evidence="8">
    <location>
        <begin position="300"/>
        <end position="319"/>
    </location>
</feature>
<feature type="transmembrane region" description="Helical" evidence="8">
    <location>
        <begin position="69"/>
        <end position="88"/>
    </location>
</feature>
<feature type="compositionally biased region" description="Basic residues" evidence="7">
    <location>
        <begin position="389"/>
        <end position="403"/>
    </location>
</feature>
<comment type="catalytic activity">
    <reaction evidence="6">
        <text>L-histidine(out) + L-arginine(in) = L-histidine(in) + L-arginine(out)</text>
        <dbReference type="Rhea" id="RHEA:71063"/>
        <dbReference type="ChEBI" id="CHEBI:32682"/>
        <dbReference type="ChEBI" id="CHEBI:57595"/>
    </reaction>
</comment>
<feature type="compositionally biased region" description="Polar residues" evidence="7">
    <location>
        <begin position="407"/>
        <end position="418"/>
    </location>
</feature>
<keyword evidence="3 8" id="KW-1133">Transmembrane helix</keyword>
<feature type="transmembrane region" description="Helical" evidence="8">
    <location>
        <begin position="41"/>
        <end position="62"/>
    </location>
</feature>
<name>A0A2G5BI26_COERN</name>
<dbReference type="InterPro" id="IPR006603">
    <property type="entry name" value="PQ-loop_rpt"/>
</dbReference>
<dbReference type="Proteomes" id="UP000242474">
    <property type="component" value="Unassembled WGS sequence"/>
</dbReference>
<dbReference type="PANTHER" id="PTHR16201">
    <property type="entry name" value="SEVEN TRANSMEMBRANE PROTEIN 1-RELATED"/>
    <property type="match status" value="1"/>
</dbReference>
<reference evidence="9 10" key="1">
    <citation type="journal article" date="2015" name="Genome Biol. Evol.">
        <title>Phylogenomic analyses indicate that early fungi evolved digesting cell walls of algal ancestors of land plants.</title>
        <authorList>
            <person name="Chang Y."/>
            <person name="Wang S."/>
            <person name="Sekimoto S."/>
            <person name="Aerts A.L."/>
            <person name="Choi C."/>
            <person name="Clum A."/>
            <person name="LaButti K.M."/>
            <person name="Lindquist E.A."/>
            <person name="Yee Ngan C."/>
            <person name="Ohm R.A."/>
            <person name="Salamov A.A."/>
            <person name="Grigoriev I.V."/>
            <person name="Spatafora J.W."/>
            <person name="Berbee M.L."/>
        </authorList>
    </citation>
    <scope>NUCLEOTIDE SEQUENCE [LARGE SCALE GENOMIC DNA]</scope>
    <source>
        <strain evidence="9 10">NRRL 1564</strain>
    </source>
</reference>
<dbReference type="STRING" id="763665.A0A2G5BI26"/>
<evidence type="ECO:0000313" key="10">
    <source>
        <dbReference type="Proteomes" id="UP000242474"/>
    </source>
</evidence>
<evidence type="ECO:0000256" key="1">
    <source>
        <dbReference type="ARBA" id="ARBA00004141"/>
    </source>
</evidence>
<dbReference type="OrthoDB" id="8048523at2759"/>
<dbReference type="FunFam" id="1.20.1280.290:FF:000009">
    <property type="entry name" value="PQ loop repeat family protein"/>
    <property type="match status" value="1"/>
</dbReference>
<dbReference type="Gene3D" id="1.20.1280.290">
    <property type="match status" value="2"/>
</dbReference>
<proteinExistence type="inferred from homology"/>
<feature type="region of interest" description="Disordered" evidence="7">
    <location>
        <begin position="361"/>
        <end position="426"/>
    </location>
</feature>
<gene>
    <name evidence="9" type="ORF">COEREDRAFT_79682</name>
</gene>